<sequence length="141" mass="16036">MMRNKMMLLTLVIAFICNGCSIDDDDANFHFTALEIVDAEVPESFILNETYKISVNYLKPNSCTYYEGFDVVKDSLTTRSVVAIGAVRTDIDDCMEELIQETASFNFQVIYTEPYTFKFYKGDNSDGEAEYMEIVVPVNNP</sequence>
<keyword evidence="1" id="KW-0732">Signal</keyword>
<evidence type="ECO:0000313" key="3">
    <source>
        <dbReference type="Proteomes" id="UP000184314"/>
    </source>
</evidence>
<dbReference type="STRING" id="228958.SAMN04488007_0860"/>
<keyword evidence="3" id="KW-1185">Reference proteome</keyword>
<dbReference type="AlphaFoldDB" id="A0A1M6KP32"/>
<dbReference type="Proteomes" id="UP000184314">
    <property type="component" value="Unassembled WGS sequence"/>
</dbReference>
<name>A0A1M6KP32_9FLAO</name>
<evidence type="ECO:0000313" key="2">
    <source>
        <dbReference type="EMBL" id="SHJ60690.1"/>
    </source>
</evidence>
<evidence type="ECO:0000256" key="1">
    <source>
        <dbReference type="SAM" id="SignalP"/>
    </source>
</evidence>
<gene>
    <name evidence="2" type="ORF">SAMN04488007_0860</name>
</gene>
<reference evidence="3" key="1">
    <citation type="submission" date="2016-11" db="EMBL/GenBank/DDBJ databases">
        <authorList>
            <person name="Varghese N."/>
            <person name="Submissions S."/>
        </authorList>
    </citation>
    <scope>NUCLEOTIDE SEQUENCE [LARGE SCALE GENOMIC DNA]</scope>
    <source>
        <strain evidence="3">DSM 16478</strain>
    </source>
</reference>
<organism evidence="2 3">
    <name type="scientific">Maribacter aquivivus</name>
    <dbReference type="NCBI Taxonomy" id="228958"/>
    <lineage>
        <taxon>Bacteria</taxon>
        <taxon>Pseudomonadati</taxon>
        <taxon>Bacteroidota</taxon>
        <taxon>Flavobacteriia</taxon>
        <taxon>Flavobacteriales</taxon>
        <taxon>Flavobacteriaceae</taxon>
        <taxon>Maribacter</taxon>
    </lineage>
</organism>
<accession>A0A1M6KP32</accession>
<dbReference type="RefSeq" id="WP_073241561.1">
    <property type="nucleotide sequence ID" value="NZ_FQZX01000001.1"/>
</dbReference>
<feature type="chain" id="PRO_5012748354" evidence="1">
    <location>
        <begin position="23"/>
        <end position="141"/>
    </location>
</feature>
<feature type="signal peptide" evidence="1">
    <location>
        <begin position="1"/>
        <end position="22"/>
    </location>
</feature>
<proteinExistence type="predicted"/>
<protein>
    <submittedName>
        <fullName evidence="2">Uncharacterized protein</fullName>
    </submittedName>
</protein>
<dbReference type="EMBL" id="FQZX01000001">
    <property type="protein sequence ID" value="SHJ60690.1"/>
    <property type="molecule type" value="Genomic_DNA"/>
</dbReference>